<accession>A0ACB6Z6N0</accession>
<gene>
    <name evidence="1" type="ORF">BDM02DRAFT_3120616</name>
</gene>
<protein>
    <submittedName>
        <fullName evidence="1">Uncharacterized protein</fullName>
    </submittedName>
</protein>
<proteinExistence type="predicted"/>
<sequence length="132" mass="15132">MVLYGSTSGVSQFTPGSPRYLHFYSRSLLIPVASERKLLDFHHTYGASLECLFKFFQTPAHYERVVTEEVKKLSFSESYKVFQYAADTPDISDYLISTGPLPDDRTRPKRKVASKFALEQICARVIWGRVWG</sequence>
<dbReference type="EMBL" id="MU118100">
    <property type="protein sequence ID" value="KAF9645187.1"/>
    <property type="molecule type" value="Genomic_DNA"/>
</dbReference>
<evidence type="ECO:0000313" key="2">
    <source>
        <dbReference type="Proteomes" id="UP000886501"/>
    </source>
</evidence>
<reference evidence="1" key="2">
    <citation type="journal article" date="2020" name="Nat. Commun.">
        <title>Large-scale genome sequencing of mycorrhizal fungi provides insights into the early evolution of symbiotic traits.</title>
        <authorList>
            <person name="Miyauchi S."/>
            <person name="Kiss E."/>
            <person name="Kuo A."/>
            <person name="Drula E."/>
            <person name="Kohler A."/>
            <person name="Sanchez-Garcia M."/>
            <person name="Morin E."/>
            <person name="Andreopoulos B."/>
            <person name="Barry K.W."/>
            <person name="Bonito G."/>
            <person name="Buee M."/>
            <person name="Carver A."/>
            <person name="Chen C."/>
            <person name="Cichocki N."/>
            <person name="Clum A."/>
            <person name="Culley D."/>
            <person name="Crous P.W."/>
            <person name="Fauchery L."/>
            <person name="Girlanda M."/>
            <person name="Hayes R.D."/>
            <person name="Keri Z."/>
            <person name="LaButti K."/>
            <person name="Lipzen A."/>
            <person name="Lombard V."/>
            <person name="Magnuson J."/>
            <person name="Maillard F."/>
            <person name="Murat C."/>
            <person name="Nolan M."/>
            <person name="Ohm R.A."/>
            <person name="Pangilinan J."/>
            <person name="Pereira M.F."/>
            <person name="Perotto S."/>
            <person name="Peter M."/>
            <person name="Pfister S."/>
            <person name="Riley R."/>
            <person name="Sitrit Y."/>
            <person name="Stielow J.B."/>
            <person name="Szollosi G."/>
            <person name="Zifcakova L."/>
            <person name="Stursova M."/>
            <person name="Spatafora J.W."/>
            <person name="Tedersoo L."/>
            <person name="Vaario L.M."/>
            <person name="Yamada A."/>
            <person name="Yan M."/>
            <person name="Wang P."/>
            <person name="Xu J."/>
            <person name="Bruns T."/>
            <person name="Baldrian P."/>
            <person name="Vilgalys R."/>
            <person name="Dunand C."/>
            <person name="Henrissat B."/>
            <person name="Grigoriev I.V."/>
            <person name="Hibbett D."/>
            <person name="Nagy L.G."/>
            <person name="Martin F.M."/>
        </authorList>
    </citation>
    <scope>NUCLEOTIDE SEQUENCE</scope>
    <source>
        <strain evidence="1">P2</strain>
    </source>
</reference>
<evidence type="ECO:0000313" key="1">
    <source>
        <dbReference type="EMBL" id="KAF9645187.1"/>
    </source>
</evidence>
<organism evidence="1 2">
    <name type="scientific">Thelephora ganbajun</name>
    <name type="common">Ganba fungus</name>
    <dbReference type="NCBI Taxonomy" id="370292"/>
    <lineage>
        <taxon>Eukaryota</taxon>
        <taxon>Fungi</taxon>
        <taxon>Dikarya</taxon>
        <taxon>Basidiomycota</taxon>
        <taxon>Agaricomycotina</taxon>
        <taxon>Agaricomycetes</taxon>
        <taxon>Thelephorales</taxon>
        <taxon>Thelephoraceae</taxon>
        <taxon>Thelephora</taxon>
    </lineage>
</organism>
<comment type="caution">
    <text evidence="1">The sequence shown here is derived from an EMBL/GenBank/DDBJ whole genome shotgun (WGS) entry which is preliminary data.</text>
</comment>
<keyword evidence="2" id="KW-1185">Reference proteome</keyword>
<dbReference type="Proteomes" id="UP000886501">
    <property type="component" value="Unassembled WGS sequence"/>
</dbReference>
<name>A0ACB6Z6N0_THEGA</name>
<reference evidence="1" key="1">
    <citation type="submission" date="2019-10" db="EMBL/GenBank/DDBJ databases">
        <authorList>
            <consortium name="DOE Joint Genome Institute"/>
            <person name="Kuo A."/>
            <person name="Miyauchi S."/>
            <person name="Kiss E."/>
            <person name="Drula E."/>
            <person name="Kohler A."/>
            <person name="Sanchez-Garcia M."/>
            <person name="Andreopoulos B."/>
            <person name="Barry K.W."/>
            <person name="Bonito G."/>
            <person name="Buee M."/>
            <person name="Carver A."/>
            <person name="Chen C."/>
            <person name="Cichocki N."/>
            <person name="Clum A."/>
            <person name="Culley D."/>
            <person name="Crous P.W."/>
            <person name="Fauchery L."/>
            <person name="Girlanda M."/>
            <person name="Hayes R."/>
            <person name="Keri Z."/>
            <person name="Labutti K."/>
            <person name="Lipzen A."/>
            <person name="Lombard V."/>
            <person name="Magnuson J."/>
            <person name="Maillard F."/>
            <person name="Morin E."/>
            <person name="Murat C."/>
            <person name="Nolan M."/>
            <person name="Ohm R."/>
            <person name="Pangilinan J."/>
            <person name="Pereira M."/>
            <person name="Perotto S."/>
            <person name="Peter M."/>
            <person name="Riley R."/>
            <person name="Sitrit Y."/>
            <person name="Stielow B."/>
            <person name="Szollosi G."/>
            <person name="Zifcakova L."/>
            <person name="Stursova M."/>
            <person name="Spatafora J.W."/>
            <person name="Tedersoo L."/>
            <person name="Vaario L.-M."/>
            <person name="Yamada A."/>
            <person name="Yan M."/>
            <person name="Wang P."/>
            <person name="Xu J."/>
            <person name="Bruns T."/>
            <person name="Baldrian P."/>
            <person name="Vilgalys R."/>
            <person name="Henrissat B."/>
            <person name="Grigoriev I.V."/>
            <person name="Hibbett D."/>
            <person name="Nagy L.G."/>
            <person name="Martin F.M."/>
        </authorList>
    </citation>
    <scope>NUCLEOTIDE SEQUENCE</scope>
    <source>
        <strain evidence="1">P2</strain>
    </source>
</reference>